<gene>
    <name evidence="1" type="ORF">EYF80_046600</name>
</gene>
<reference evidence="1 2" key="1">
    <citation type="submission" date="2019-03" db="EMBL/GenBank/DDBJ databases">
        <title>First draft genome of Liparis tanakae, snailfish: a comprehensive survey of snailfish specific genes.</title>
        <authorList>
            <person name="Kim W."/>
            <person name="Song I."/>
            <person name="Jeong J.-H."/>
            <person name="Kim D."/>
            <person name="Kim S."/>
            <person name="Ryu S."/>
            <person name="Song J.Y."/>
            <person name="Lee S.K."/>
        </authorList>
    </citation>
    <scope>NUCLEOTIDE SEQUENCE [LARGE SCALE GENOMIC DNA]</scope>
    <source>
        <tissue evidence="1">Muscle</tissue>
    </source>
</reference>
<accession>A0A4Z2FPX2</accession>
<organism evidence="1 2">
    <name type="scientific">Liparis tanakae</name>
    <name type="common">Tanaka's snailfish</name>
    <dbReference type="NCBI Taxonomy" id="230148"/>
    <lineage>
        <taxon>Eukaryota</taxon>
        <taxon>Metazoa</taxon>
        <taxon>Chordata</taxon>
        <taxon>Craniata</taxon>
        <taxon>Vertebrata</taxon>
        <taxon>Euteleostomi</taxon>
        <taxon>Actinopterygii</taxon>
        <taxon>Neopterygii</taxon>
        <taxon>Teleostei</taxon>
        <taxon>Neoteleostei</taxon>
        <taxon>Acanthomorphata</taxon>
        <taxon>Eupercaria</taxon>
        <taxon>Perciformes</taxon>
        <taxon>Cottioidei</taxon>
        <taxon>Cottales</taxon>
        <taxon>Liparidae</taxon>
        <taxon>Liparis</taxon>
    </lineage>
</organism>
<comment type="caution">
    <text evidence="1">The sequence shown here is derived from an EMBL/GenBank/DDBJ whole genome shotgun (WGS) entry which is preliminary data.</text>
</comment>
<sequence length="206" mass="21596">MRTVLMVAEKPSLAQSIAKILSKAVPGDGTYTRDGDELKVQGVAGRGEAAGVLLEHRHPQGHGDGLQAEGRVQAPAGVAGVAAGLVDDLRHPVQVDVLPGERRRAGRQGFSPGGAVVQVQVLPWSRYSHVGPGGDAALVDAAGQVDQLAVVVLQAVGAEGLVHALVSQWHGHAALHGQQAQHQQPQQLHTEETMQRCICQSLFLCL</sequence>
<evidence type="ECO:0000313" key="1">
    <source>
        <dbReference type="EMBL" id="TNN43189.1"/>
    </source>
</evidence>
<name>A0A4Z2FPX2_9TELE</name>
<proteinExistence type="predicted"/>
<protein>
    <submittedName>
        <fullName evidence="1">Uncharacterized protein</fullName>
    </submittedName>
</protein>
<dbReference type="EMBL" id="SRLO01000982">
    <property type="protein sequence ID" value="TNN43189.1"/>
    <property type="molecule type" value="Genomic_DNA"/>
</dbReference>
<dbReference type="Proteomes" id="UP000314294">
    <property type="component" value="Unassembled WGS sequence"/>
</dbReference>
<keyword evidence="2" id="KW-1185">Reference proteome</keyword>
<dbReference type="OrthoDB" id="430051at2759"/>
<evidence type="ECO:0000313" key="2">
    <source>
        <dbReference type="Proteomes" id="UP000314294"/>
    </source>
</evidence>
<dbReference type="Gene3D" id="3.40.50.140">
    <property type="match status" value="1"/>
</dbReference>
<dbReference type="AlphaFoldDB" id="A0A4Z2FPX2"/>